<feature type="domain" description="Reverse transcriptase/retrotransposon-derived protein RNase H-like" evidence="1">
    <location>
        <begin position="33"/>
        <end position="104"/>
    </location>
</feature>
<dbReference type="Pfam" id="PF17919">
    <property type="entry name" value="RT_RNaseH_2"/>
    <property type="match status" value="1"/>
</dbReference>
<evidence type="ECO:0000313" key="2">
    <source>
        <dbReference type="EnsemblMetazoa" id="G10554.1:cds"/>
    </source>
</evidence>
<dbReference type="SUPFAM" id="SSF56672">
    <property type="entry name" value="DNA/RNA polymerases"/>
    <property type="match status" value="1"/>
</dbReference>
<dbReference type="AlphaFoldDB" id="A0A8W8HQ12"/>
<dbReference type="InterPro" id="IPR043128">
    <property type="entry name" value="Rev_trsase/Diguanyl_cyclase"/>
</dbReference>
<proteinExistence type="predicted"/>
<dbReference type="InterPro" id="IPR050951">
    <property type="entry name" value="Retrovirus_Pol_polyprotein"/>
</dbReference>
<protein>
    <recommendedName>
        <fullName evidence="1">Reverse transcriptase/retrotransposon-derived protein RNase H-like domain-containing protein</fullName>
    </recommendedName>
</protein>
<sequence>MEMVDNLGRFTANLAEHSKPLRDLLHKDNEFTWGHPPEQAFIKIKDELSNKTELALYDPKAPTKVSADASSYGPGAVLLQVTDDSTDYWKPTAYASRSMSQTEQ</sequence>
<dbReference type="EnsemblMetazoa" id="G10554.1">
    <property type="protein sequence ID" value="G10554.1:cds"/>
    <property type="gene ID" value="G10554"/>
</dbReference>
<name>A0A8W8HQ12_MAGGI</name>
<organism evidence="2 3">
    <name type="scientific">Magallana gigas</name>
    <name type="common">Pacific oyster</name>
    <name type="synonym">Crassostrea gigas</name>
    <dbReference type="NCBI Taxonomy" id="29159"/>
    <lineage>
        <taxon>Eukaryota</taxon>
        <taxon>Metazoa</taxon>
        <taxon>Spiralia</taxon>
        <taxon>Lophotrochozoa</taxon>
        <taxon>Mollusca</taxon>
        <taxon>Bivalvia</taxon>
        <taxon>Autobranchia</taxon>
        <taxon>Pteriomorphia</taxon>
        <taxon>Ostreida</taxon>
        <taxon>Ostreoidea</taxon>
        <taxon>Ostreidae</taxon>
        <taxon>Magallana</taxon>
    </lineage>
</organism>
<evidence type="ECO:0000313" key="3">
    <source>
        <dbReference type="Proteomes" id="UP000005408"/>
    </source>
</evidence>
<dbReference type="Gene3D" id="3.30.70.270">
    <property type="match status" value="1"/>
</dbReference>
<dbReference type="PANTHER" id="PTHR37984">
    <property type="entry name" value="PROTEIN CBG26694"/>
    <property type="match status" value="1"/>
</dbReference>
<reference evidence="2" key="1">
    <citation type="submission" date="2022-08" db="UniProtKB">
        <authorList>
            <consortium name="EnsemblMetazoa"/>
        </authorList>
    </citation>
    <scope>IDENTIFICATION</scope>
    <source>
        <strain evidence="2">05x7-T-G4-1.051#20</strain>
    </source>
</reference>
<dbReference type="PANTHER" id="PTHR37984:SF11">
    <property type="entry name" value="INTEGRASE CATALYTIC DOMAIN-CONTAINING PROTEIN"/>
    <property type="match status" value="1"/>
</dbReference>
<keyword evidence="3" id="KW-1185">Reference proteome</keyword>
<dbReference type="Proteomes" id="UP000005408">
    <property type="component" value="Unassembled WGS sequence"/>
</dbReference>
<accession>A0A8W8HQ12</accession>
<dbReference type="InterPro" id="IPR041577">
    <property type="entry name" value="RT_RNaseH_2"/>
</dbReference>
<dbReference type="InterPro" id="IPR043502">
    <property type="entry name" value="DNA/RNA_pol_sf"/>
</dbReference>
<evidence type="ECO:0000259" key="1">
    <source>
        <dbReference type="Pfam" id="PF17919"/>
    </source>
</evidence>